<evidence type="ECO:0000256" key="3">
    <source>
        <dbReference type="ARBA" id="ARBA00022525"/>
    </source>
</evidence>
<dbReference type="InterPro" id="IPR031825">
    <property type="entry name" value="RXLR"/>
</dbReference>
<dbReference type="Proteomes" id="UP000054532">
    <property type="component" value="Unassembled WGS sequence"/>
</dbReference>
<protein>
    <recommendedName>
        <fullName evidence="5">RxLR effector protein</fullName>
    </recommendedName>
</protein>
<gene>
    <name evidence="7" type="ORF">L914_21737</name>
</gene>
<evidence type="ECO:0000256" key="4">
    <source>
        <dbReference type="ARBA" id="ARBA00022729"/>
    </source>
</evidence>
<organism evidence="7">
    <name type="scientific">Phytophthora nicotianae</name>
    <name type="common">Potato buckeye rot agent</name>
    <name type="synonym">Phytophthora parasitica</name>
    <dbReference type="NCBI Taxonomy" id="4792"/>
    <lineage>
        <taxon>Eukaryota</taxon>
        <taxon>Sar</taxon>
        <taxon>Stramenopiles</taxon>
        <taxon>Oomycota</taxon>
        <taxon>Peronosporomycetes</taxon>
        <taxon>Peronosporales</taxon>
        <taxon>Peronosporaceae</taxon>
        <taxon>Phytophthora</taxon>
    </lineage>
</organism>
<evidence type="ECO:0000256" key="1">
    <source>
        <dbReference type="ARBA" id="ARBA00004613"/>
    </source>
</evidence>
<feature type="region of interest" description="Disordered" evidence="6">
    <location>
        <begin position="34"/>
        <end position="66"/>
    </location>
</feature>
<comment type="function">
    <text evidence="5">Effector that suppresses plant defense responses during pathogen infection.</text>
</comment>
<keyword evidence="3 5" id="KW-0964">Secreted</keyword>
<dbReference type="VEuPathDB" id="FungiDB:PPTG_00162"/>
<evidence type="ECO:0000256" key="6">
    <source>
        <dbReference type="SAM" id="MobiDB-lite"/>
    </source>
</evidence>
<keyword evidence="4" id="KW-0732">Signal</keyword>
<feature type="non-terminal residue" evidence="7">
    <location>
        <position position="1"/>
    </location>
</feature>
<evidence type="ECO:0000313" key="7">
    <source>
        <dbReference type="EMBL" id="ETM30587.1"/>
    </source>
</evidence>
<comment type="similarity">
    <text evidence="2 5">Belongs to the RxLR effector family.</text>
</comment>
<accession>W2M2G5</accession>
<dbReference type="AlphaFoldDB" id="W2M2G5"/>
<dbReference type="Pfam" id="PF16810">
    <property type="entry name" value="RXLR"/>
    <property type="match status" value="1"/>
</dbReference>
<feature type="non-terminal residue" evidence="7">
    <location>
        <position position="142"/>
    </location>
</feature>
<evidence type="ECO:0000256" key="2">
    <source>
        <dbReference type="ARBA" id="ARBA00010400"/>
    </source>
</evidence>
<name>W2M2G5_PHYNI</name>
<dbReference type="EMBL" id="KI696980">
    <property type="protein sequence ID" value="ETM30587.1"/>
    <property type="molecule type" value="Genomic_DNA"/>
</dbReference>
<evidence type="ECO:0000256" key="5">
    <source>
        <dbReference type="RuleBase" id="RU367124"/>
    </source>
</evidence>
<comment type="domain">
    <text evidence="5">The RxLR-dEER motif acts to carry the protein into the host cell cytoplasm through binding to cell surface phosphatidylinositol-3-phosphate.</text>
</comment>
<comment type="subcellular location">
    <subcellularLocation>
        <location evidence="1 5">Secreted</location>
    </subcellularLocation>
</comment>
<proteinExistence type="inferred from homology"/>
<sequence>FRNNLLVNGNAMLSPTNQTPWSVAHNSAEYHSSGVKSLRTRNDHGVSNSQPEEERGGFSNSKFPSGIDKDAAIRIEREWLKNPALYDEMLTNTNKYYEAFGIWKNMKYSKRTVSSAMKGLGKDKKLIKYIKTGYKNFLENVE</sequence>
<reference evidence="7" key="1">
    <citation type="submission" date="2013-11" db="EMBL/GenBank/DDBJ databases">
        <title>The Genome Sequence of Phytophthora parasitica IAC_01/95.</title>
        <authorList>
            <consortium name="The Broad Institute Genomics Platform"/>
            <person name="Russ C."/>
            <person name="Tyler B."/>
            <person name="Panabieres F."/>
            <person name="Shan W."/>
            <person name="Tripathy S."/>
            <person name="Grunwald N."/>
            <person name="Machado M."/>
            <person name="Johnson C.S."/>
            <person name="Arredondo F."/>
            <person name="Hong C."/>
            <person name="Coffey M."/>
            <person name="Young S.K."/>
            <person name="Zeng Q."/>
            <person name="Gargeya S."/>
            <person name="Fitzgerald M."/>
            <person name="Abouelleil A."/>
            <person name="Alvarado L."/>
            <person name="Chapman S.B."/>
            <person name="Gainer-Dewar J."/>
            <person name="Goldberg J."/>
            <person name="Griggs A."/>
            <person name="Gujja S."/>
            <person name="Hansen M."/>
            <person name="Howarth C."/>
            <person name="Imamovic A."/>
            <person name="Ireland A."/>
            <person name="Larimer J."/>
            <person name="McCowan C."/>
            <person name="Murphy C."/>
            <person name="Pearson M."/>
            <person name="Poon T.W."/>
            <person name="Priest M."/>
            <person name="Roberts A."/>
            <person name="Saif S."/>
            <person name="Shea T."/>
            <person name="Sykes S."/>
            <person name="Wortman J."/>
            <person name="Nusbaum C."/>
            <person name="Birren B."/>
        </authorList>
    </citation>
    <scope>NUCLEOTIDE SEQUENCE [LARGE SCALE GENOMIC DNA]</scope>
    <source>
        <strain evidence="7">IAC_01/95</strain>
    </source>
</reference>
<dbReference type="GO" id="GO:0005576">
    <property type="term" value="C:extracellular region"/>
    <property type="evidence" value="ECO:0007669"/>
    <property type="project" value="UniProtKB-SubCell"/>
</dbReference>